<organism evidence="3">
    <name type="scientific">Ixodes ricinus</name>
    <name type="common">Common tick</name>
    <name type="synonym">Acarus ricinus</name>
    <dbReference type="NCBI Taxonomy" id="34613"/>
    <lineage>
        <taxon>Eukaryota</taxon>
        <taxon>Metazoa</taxon>
        <taxon>Ecdysozoa</taxon>
        <taxon>Arthropoda</taxon>
        <taxon>Chelicerata</taxon>
        <taxon>Arachnida</taxon>
        <taxon>Acari</taxon>
        <taxon>Parasitiformes</taxon>
        <taxon>Ixodida</taxon>
        <taxon>Ixodoidea</taxon>
        <taxon>Ixodidae</taxon>
        <taxon>Ixodinae</taxon>
        <taxon>Ixodes</taxon>
    </lineage>
</organism>
<feature type="signal peptide" evidence="1">
    <location>
        <begin position="1"/>
        <end position="21"/>
    </location>
</feature>
<evidence type="ECO:0000259" key="2">
    <source>
        <dbReference type="SMART" id="SM00198"/>
    </source>
</evidence>
<dbReference type="SUPFAM" id="SSF55797">
    <property type="entry name" value="PR-1-like"/>
    <property type="match status" value="1"/>
</dbReference>
<dbReference type="InterPro" id="IPR034113">
    <property type="entry name" value="SCP_GAPR1-like"/>
</dbReference>
<name>V5H9P7_IXORI</name>
<dbReference type="EMBL" id="GANP01014740">
    <property type="protein sequence ID" value="JAB69728.1"/>
    <property type="molecule type" value="mRNA"/>
</dbReference>
<dbReference type="Gene3D" id="3.40.33.10">
    <property type="entry name" value="CAP"/>
    <property type="match status" value="1"/>
</dbReference>
<evidence type="ECO:0000256" key="1">
    <source>
        <dbReference type="SAM" id="SignalP"/>
    </source>
</evidence>
<dbReference type="AlphaFoldDB" id="V5H9P7"/>
<dbReference type="PANTHER" id="PTHR10334">
    <property type="entry name" value="CYSTEINE-RICH SECRETORY PROTEIN-RELATED"/>
    <property type="match status" value="1"/>
</dbReference>
<feature type="non-terminal residue" evidence="3">
    <location>
        <position position="196"/>
    </location>
</feature>
<dbReference type="InterPro" id="IPR002413">
    <property type="entry name" value="V5_allergen-like"/>
</dbReference>
<proteinExistence type="evidence at transcript level"/>
<feature type="domain" description="SCP" evidence="2">
    <location>
        <begin position="43"/>
        <end position="175"/>
    </location>
</feature>
<dbReference type="PRINTS" id="PR00837">
    <property type="entry name" value="V5TPXLIKE"/>
</dbReference>
<accession>V5H9P7</accession>
<keyword evidence="1" id="KW-0732">Signal</keyword>
<dbReference type="SMART" id="SM00198">
    <property type="entry name" value="SCP"/>
    <property type="match status" value="1"/>
</dbReference>
<dbReference type="Pfam" id="PF00188">
    <property type="entry name" value="CAP"/>
    <property type="match status" value="1"/>
</dbReference>
<dbReference type="PRINTS" id="PR00838">
    <property type="entry name" value="V5ALLERGEN"/>
</dbReference>
<dbReference type="InterPro" id="IPR035940">
    <property type="entry name" value="CAP_sf"/>
</dbReference>
<sequence>MSTTLHTFIFSAIMLLIISEGAVNKPREEKRHQNNPRPNRNHNFHQLCRQEHNKYRRIHHAPDLKTDSTLYIKALAWARYLAKRDSTSDVPHEKLPGIGENIYWMTYAQQPYSQYAAKAVQYWYEENKDYNYKTGGYSPYTAHFTQMVWKSTTKVGCGYAVSHILHDFCRLQVLSPRKHPWQISVERPAALKILSH</sequence>
<feature type="chain" id="PRO_5004735137" evidence="1">
    <location>
        <begin position="22"/>
        <end position="196"/>
    </location>
</feature>
<dbReference type="InterPro" id="IPR014044">
    <property type="entry name" value="CAP_dom"/>
</dbReference>
<dbReference type="CDD" id="cd05382">
    <property type="entry name" value="CAP_GAPR1-like"/>
    <property type="match status" value="1"/>
</dbReference>
<reference evidence="3" key="1">
    <citation type="journal article" date="2015" name="Sci. Rep.">
        <title>Tissue- and time-dependent transcription in Ixodes ricinus salivary glands and midguts when blood feeding on the vertebrate host.</title>
        <authorList>
            <person name="Kotsyfakis M."/>
            <person name="Schwarz A."/>
            <person name="Erhart J."/>
            <person name="Ribeiro J.M."/>
        </authorList>
    </citation>
    <scope>NUCLEOTIDE SEQUENCE</scope>
    <source>
        <tissue evidence="3">Salivary gland and midgut</tissue>
    </source>
</reference>
<evidence type="ECO:0000313" key="3">
    <source>
        <dbReference type="EMBL" id="JAB69728.1"/>
    </source>
</evidence>
<dbReference type="InterPro" id="IPR001283">
    <property type="entry name" value="CRISP-related"/>
</dbReference>
<protein>
    <submittedName>
        <fullName evidence="3">Putative scp gapr-1 like scp-like extracellular protein</fullName>
    </submittedName>
</protein>